<keyword evidence="3" id="KW-0028">Amino-acid biosynthesis</keyword>
<dbReference type="FunFam" id="3.40.640.10:FF:000046">
    <property type="entry name" value="Cystathionine gamma-lyase"/>
    <property type="match status" value="1"/>
</dbReference>
<keyword evidence="3" id="KW-0486">Methionine biosynthesis</keyword>
<name>A0A2W5UVB9_9CAUL</name>
<dbReference type="InterPro" id="IPR000277">
    <property type="entry name" value="Cys/Met-Metab_PyrdxlP-dep_enz"/>
</dbReference>
<comment type="function">
    <text evidence="3">Catalyzes the formation of L-homocysteine from O-succinyl-L-homoserine (OSHS) and hydrogen sulfide.</text>
</comment>
<dbReference type="NCBIfam" id="TIGR01325">
    <property type="entry name" value="O_suc_HS_sulf"/>
    <property type="match status" value="1"/>
</dbReference>
<evidence type="ECO:0000256" key="2">
    <source>
        <dbReference type="ARBA" id="ARBA00022898"/>
    </source>
</evidence>
<gene>
    <name evidence="3 6" type="primary">metZ</name>
    <name evidence="6" type="ORF">DI526_18940</name>
</gene>
<dbReference type="PIRSF" id="PIRSF001434">
    <property type="entry name" value="CGS"/>
    <property type="match status" value="1"/>
</dbReference>
<dbReference type="EMBL" id="QFQZ01000079">
    <property type="protein sequence ID" value="PZR31669.1"/>
    <property type="molecule type" value="Genomic_DNA"/>
</dbReference>
<dbReference type="GO" id="GO:0016765">
    <property type="term" value="F:transferase activity, transferring alkyl or aryl (other than methyl) groups"/>
    <property type="evidence" value="ECO:0007669"/>
    <property type="project" value="UniProtKB-UniRule"/>
</dbReference>
<evidence type="ECO:0000313" key="7">
    <source>
        <dbReference type="Proteomes" id="UP000249393"/>
    </source>
</evidence>
<accession>A0A2W5UVB9</accession>
<organism evidence="6 7">
    <name type="scientific">Caulobacter segnis</name>
    <dbReference type="NCBI Taxonomy" id="88688"/>
    <lineage>
        <taxon>Bacteria</taxon>
        <taxon>Pseudomonadati</taxon>
        <taxon>Pseudomonadota</taxon>
        <taxon>Alphaproteobacteria</taxon>
        <taxon>Caulobacterales</taxon>
        <taxon>Caulobacteraceae</taxon>
        <taxon>Caulobacter</taxon>
    </lineage>
</organism>
<evidence type="ECO:0000256" key="3">
    <source>
        <dbReference type="HAMAP-Rule" id="MF_02056"/>
    </source>
</evidence>
<dbReference type="UniPathway" id="UPA00051">
    <property type="reaction ID" value="UER00449"/>
</dbReference>
<dbReference type="GO" id="GO:0071266">
    <property type="term" value="P:'de novo' L-methionine biosynthetic process"/>
    <property type="evidence" value="ECO:0007669"/>
    <property type="project" value="UniProtKB-UniRule"/>
</dbReference>
<dbReference type="PANTHER" id="PTHR11808:SF80">
    <property type="entry name" value="CYSTATHIONINE GAMMA-LYASE"/>
    <property type="match status" value="1"/>
</dbReference>
<keyword evidence="2 3" id="KW-0663">Pyridoxal phosphate</keyword>
<dbReference type="AlphaFoldDB" id="A0A2W5UVB9"/>
<dbReference type="InterPro" id="IPR006234">
    <property type="entry name" value="O-succ-hSer_sulfhydrylase"/>
</dbReference>
<proteinExistence type="inferred from homology"/>
<dbReference type="Gene3D" id="3.40.640.10">
    <property type="entry name" value="Type I PLP-dependent aspartate aminotransferase-like (Major domain)"/>
    <property type="match status" value="1"/>
</dbReference>
<comment type="pathway">
    <text evidence="3">Amino-acid biosynthesis; L-methionine biosynthesis via de novo pathway; L-homocysteine from O-succinyl-L-homoserine: step 1/1.</text>
</comment>
<comment type="cofactor">
    <cofactor evidence="1 3 5">
        <name>pyridoxal 5'-phosphate</name>
        <dbReference type="ChEBI" id="CHEBI:597326"/>
    </cofactor>
</comment>
<reference evidence="6 7" key="1">
    <citation type="submission" date="2017-08" db="EMBL/GenBank/DDBJ databases">
        <title>Infants hospitalized years apart are colonized by the same room-sourced microbial strains.</title>
        <authorList>
            <person name="Brooks B."/>
            <person name="Olm M.R."/>
            <person name="Firek B.A."/>
            <person name="Baker R."/>
            <person name="Thomas B.C."/>
            <person name="Morowitz M.J."/>
            <person name="Banfield J.F."/>
        </authorList>
    </citation>
    <scope>NUCLEOTIDE SEQUENCE [LARGE SCALE GENOMIC DNA]</scope>
    <source>
        <strain evidence="6">S2_003_000_R2_4</strain>
    </source>
</reference>
<dbReference type="GO" id="GO:0005737">
    <property type="term" value="C:cytoplasm"/>
    <property type="evidence" value="ECO:0007669"/>
    <property type="project" value="TreeGrafter"/>
</dbReference>
<evidence type="ECO:0000256" key="4">
    <source>
        <dbReference type="PIRSR" id="PIRSR001434-2"/>
    </source>
</evidence>
<dbReference type="GO" id="GO:0071268">
    <property type="term" value="P:homocysteine biosynthetic process"/>
    <property type="evidence" value="ECO:0007669"/>
    <property type="project" value="InterPro"/>
</dbReference>
<sequence>MPAFLRVGGKAVAEDPKDWDVATKLIRGGIARSQFMETAEALYLTQGFTYDSAEGADRRFAGDEPGFVYSRFNNPTVKMFEDRLALLEGAEVCRAQATGMASIHSALMGLVKAGDHVVAGRALFGSCRWIVAEWLPRFGVETTFVDATDLAAWEAAMRPNTKAVLIETPSNPVLEITDIRAVSAMAHAVGAKVIVDNVFATPIFQQPLALGADVVVYSATKHIDGQGRVLGGAILTSEAINEEFYRDSLRHTGPAMSPFNAWVMLKGLETLDLRVRRQADTAAALADVMAEHKKVQTVLYPFRKDHPGYEVATKQMTGGGTVIALDLGSREAAFRFLNALEIVDISNNLGDAKSMATHPPTTTHRSVPEEERPLLGVTEGGVRLSVGLESLADLTRDVTRALDQA</sequence>
<evidence type="ECO:0000256" key="5">
    <source>
        <dbReference type="RuleBase" id="RU362118"/>
    </source>
</evidence>
<dbReference type="SUPFAM" id="SSF53383">
    <property type="entry name" value="PLP-dependent transferases"/>
    <property type="match status" value="1"/>
</dbReference>
<comment type="subunit">
    <text evidence="3">Homotetramer.</text>
</comment>
<evidence type="ECO:0000313" key="6">
    <source>
        <dbReference type="EMBL" id="PZR31669.1"/>
    </source>
</evidence>
<dbReference type="Pfam" id="PF01053">
    <property type="entry name" value="Cys_Met_Meta_PP"/>
    <property type="match status" value="1"/>
</dbReference>
<dbReference type="InterPro" id="IPR015422">
    <property type="entry name" value="PyrdxlP-dep_Trfase_small"/>
</dbReference>
<dbReference type="CDD" id="cd00614">
    <property type="entry name" value="CGS_like"/>
    <property type="match status" value="1"/>
</dbReference>
<evidence type="ECO:0000256" key="1">
    <source>
        <dbReference type="ARBA" id="ARBA00001933"/>
    </source>
</evidence>
<dbReference type="InterPro" id="IPR015421">
    <property type="entry name" value="PyrdxlP-dep_Trfase_major"/>
</dbReference>
<dbReference type="InterPro" id="IPR015424">
    <property type="entry name" value="PyrdxlP-dep_Trfase"/>
</dbReference>
<dbReference type="GO" id="GO:0016846">
    <property type="term" value="F:carbon-sulfur lyase activity"/>
    <property type="evidence" value="ECO:0007669"/>
    <property type="project" value="TreeGrafter"/>
</dbReference>
<dbReference type="GO" id="GO:0030170">
    <property type="term" value="F:pyridoxal phosphate binding"/>
    <property type="evidence" value="ECO:0007669"/>
    <property type="project" value="UniProtKB-UniRule"/>
</dbReference>
<comment type="similarity">
    <text evidence="3">Belongs to the trans-sulfuration enzymes family. MetZ subfamily.</text>
</comment>
<dbReference type="PANTHER" id="PTHR11808">
    <property type="entry name" value="TRANS-SULFURATION ENZYME FAMILY MEMBER"/>
    <property type="match status" value="1"/>
</dbReference>
<dbReference type="Gene3D" id="3.90.1150.10">
    <property type="entry name" value="Aspartate Aminotransferase, domain 1"/>
    <property type="match status" value="1"/>
</dbReference>
<dbReference type="GO" id="GO:0019346">
    <property type="term" value="P:transsulfuration"/>
    <property type="evidence" value="ECO:0007669"/>
    <property type="project" value="InterPro"/>
</dbReference>
<keyword evidence="3" id="KW-0808">Transferase</keyword>
<dbReference type="EC" id="2.5.1.-" evidence="3"/>
<feature type="modified residue" description="N6-(pyridoxal phosphate)lysine" evidence="3 4">
    <location>
        <position position="221"/>
    </location>
</feature>
<protein>
    <recommendedName>
        <fullName evidence="3">O-succinylhomoserine sulfhydrylase</fullName>
        <shortName evidence="3">OSH sulfhydrylase</shortName>
        <shortName evidence="3">OSHS sulfhydrylase</shortName>
        <ecNumber evidence="3">2.5.1.-</ecNumber>
    </recommendedName>
</protein>
<dbReference type="Proteomes" id="UP000249393">
    <property type="component" value="Unassembled WGS sequence"/>
</dbReference>
<comment type="caution">
    <text evidence="6">The sequence shown here is derived from an EMBL/GenBank/DDBJ whole genome shotgun (WGS) entry which is preliminary data.</text>
</comment>
<dbReference type="HAMAP" id="MF_02056">
    <property type="entry name" value="MetZ"/>
    <property type="match status" value="1"/>
</dbReference>
<comment type="catalytic activity">
    <reaction evidence="3">
        <text>O-succinyl-L-homoserine + hydrogen sulfide = L-homocysteine + succinate</text>
        <dbReference type="Rhea" id="RHEA:27826"/>
        <dbReference type="ChEBI" id="CHEBI:29919"/>
        <dbReference type="ChEBI" id="CHEBI:30031"/>
        <dbReference type="ChEBI" id="CHEBI:57661"/>
        <dbReference type="ChEBI" id="CHEBI:58199"/>
    </reaction>
</comment>